<evidence type="ECO:0000313" key="1">
    <source>
        <dbReference type="EMBL" id="CED90726.1"/>
    </source>
</evidence>
<dbReference type="EMBL" id="LK995482">
    <property type="protein sequence ID" value="CED90726.1"/>
    <property type="molecule type" value="Genomic_DNA"/>
</dbReference>
<accession>A0A1L7RGT2</accession>
<protein>
    <submittedName>
        <fullName evidence="1">ATP-binding protein</fullName>
    </submittedName>
</protein>
<name>A0A1L7RGT2_9ACTO</name>
<sequence>MGSVSTRVILLAGPSGSGKTSLLRRCGAHRLKLDDFYRDGDEPGMPLLDGTFSGADGVSRAEAMSAIDWDNPASWDADRAMTAILELCATGSTTVPVYSIRDNATVDYTTLDVDALPAYVAEGVFAAELVDRCREAGVLADALVLRRPRLQTWWFRLRRDLAEHRKPIHVLLRRGLRLAREEPAKIAGWVAKGCRPVDRAECEAIITEYLSADVQQSRADDAA</sequence>
<keyword evidence="1" id="KW-0547">Nucleotide-binding</keyword>
<proteinExistence type="predicted"/>
<gene>
    <name evidence="1" type="ORF">AAM4_0894</name>
</gene>
<dbReference type="Gene3D" id="3.40.50.300">
    <property type="entry name" value="P-loop containing nucleotide triphosphate hydrolases"/>
    <property type="match status" value="1"/>
</dbReference>
<dbReference type="InterPro" id="IPR027417">
    <property type="entry name" value="P-loop_NTPase"/>
</dbReference>
<dbReference type="SUPFAM" id="SSF52540">
    <property type="entry name" value="P-loop containing nucleoside triphosphate hydrolases"/>
    <property type="match status" value="1"/>
</dbReference>
<dbReference type="AlphaFoldDB" id="A0A1L7RGT2"/>
<keyword evidence="1" id="KW-0067">ATP-binding</keyword>
<reference evidence="1" key="1">
    <citation type="submission" date="2014-07" db="EMBL/GenBank/DDBJ databases">
        <authorList>
            <person name="Zhang J.E."/>
            <person name="Yang H."/>
            <person name="Guo J."/>
            <person name="Deng Z."/>
            <person name="Luo H."/>
            <person name="Luo M."/>
            <person name="Zhao B."/>
        </authorList>
    </citation>
    <scope>NUCLEOTIDE SEQUENCE</scope>
    <source>
        <strain evidence="1">AM4</strain>
    </source>
</reference>
<dbReference type="GO" id="GO:0005524">
    <property type="term" value="F:ATP binding"/>
    <property type="evidence" value="ECO:0007669"/>
    <property type="project" value="UniProtKB-KW"/>
</dbReference>
<organism evidence="1">
    <name type="scientific">Actinomyces succiniciruminis</name>
    <dbReference type="NCBI Taxonomy" id="1522002"/>
    <lineage>
        <taxon>Bacteria</taxon>
        <taxon>Bacillati</taxon>
        <taxon>Actinomycetota</taxon>
        <taxon>Actinomycetes</taxon>
        <taxon>Actinomycetales</taxon>
        <taxon>Actinomycetaceae</taxon>
        <taxon>Actinomyces</taxon>
    </lineage>
</organism>